<organism evidence="2 3">
    <name type="scientific">Oopsacas minuta</name>
    <dbReference type="NCBI Taxonomy" id="111878"/>
    <lineage>
        <taxon>Eukaryota</taxon>
        <taxon>Metazoa</taxon>
        <taxon>Porifera</taxon>
        <taxon>Hexactinellida</taxon>
        <taxon>Hexasterophora</taxon>
        <taxon>Lyssacinosida</taxon>
        <taxon>Leucopsacidae</taxon>
        <taxon>Oopsacas</taxon>
    </lineage>
</organism>
<comment type="caution">
    <text evidence="2">The sequence shown here is derived from an EMBL/GenBank/DDBJ whole genome shotgun (WGS) entry which is preliminary data.</text>
</comment>
<protein>
    <submittedName>
        <fullName evidence="2">Uncharacterized protein</fullName>
    </submittedName>
</protein>
<dbReference type="EMBL" id="JAKMXF010000166">
    <property type="protein sequence ID" value="KAI6655903.1"/>
    <property type="molecule type" value="Genomic_DNA"/>
</dbReference>
<name>A0AAV7K3U3_9METZ</name>
<evidence type="ECO:0000313" key="3">
    <source>
        <dbReference type="Proteomes" id="UP001165289"/>
    </source>
</evidence>
<evidence type="ECO:0000313" key="2">
    <source>
        <dbReference type="EMBL" id="KAI6655903.1"/>
    </source>
</evidence>
<feature type="compositionally biased region" description="Low complexity" evidence="1">
    <location>
        <begin position="175"/>
        <end position="185"/>
    </location>
</feature>
<dbReference type="AlphaFoldDB" id="A0AAV7K3U3"/>
<feature type="region of interest" description="Disordered" evidence="1">
    <location>
        <begin position="163"/>
        <end position="185"/>
    </location>
</feature>
<keyword evidence="3" id="KW-1185">Reference proteome</keyword>
<gene>
    <name evidence="2" type="ORF">LOD99_1637</name>
</gene>
<proteinExistence type="predicted"/>
<accession>A0AAV7K3U3</accession>
<evidence type="ECO:0000256" key="1">
    <source>
        <dbReference type="SAM" id="MobiDB-lite"/>
    </source>
</evidence>
<sequence>MRGTSKSRYPQGHVVWDNFMSNLSILDQSTLNTPETAETKSGSNSNDLSYLFDNAKFDMCGELNDYCPTLSLDLKRIQTNNDKLEIPQFKYKDFTVETNNVTTQTFSTTYDPGDGNPLCSTPQGKEISLFDVTRDGIKPRQLFDDSFSFVVNESFLKLLDVSEEHGNPEESGETSSSLSNSLSNSDLVTMDNNQNLLLEHTTDASLLSDSFWITAGQIAEVDVKTKS</sequence>
<reference evidence="2 3" key="1">
    <citation type="journal article" date="2023" name="BMC Biol.">
        <title>The compact genome of the sponge Oopsacas minuta (Hexactinellida) is lacking key metazoan core genes.</title>
        <authorList>
            <person name="Santini S."/>
            <person name="Schenkelaars Q."/>
            <person name="Jourda C."/>
            <person name="Duchesne M."/>
            <person name="Belahbib H."/>
            <person name="Rocher C."/>
            <person name="Selva M."/>
            <person name="Riesgo A."/>
            <person name="Vervoort M."/>
            <person name="Leys S.P."/>
            <person name="Kodjabachian L."/>
            <person name="Le Bivic A."/>
            <person name="Borchiellini C."/>
            <person name="Claverie J.M."/>
            <person name="Renard E."/>
        </authorList>
    </citation>
    <scope>NUCLEOTIDE SEQUENCE [LARGE SCALE GENOMIC DNA]</scope>
    <source>
        <strain evidence="2">SPO-2</strain>
    </source>
</reference>
<dbReference type="Proteomes" id="UP001165289">
    <property type="component" value="Unassembled WGS sequence"/>
</dbReference>